<protein>
    <recommendedName>
        <fullName evidence="3">USP domain-containing protein</fullName>
    </recommendedName>
</protein>
<feature type="region of interest" description="Disordered" evidence="2">
    <location>
        <begin position="136"/>
        <end position="159"/>
    </location>
</feature>
<evidence type="ECO:0000313" key="4">
    <source>
        <dbReference type="EMBL" id="KAG2232185.1"/>
    </source>
</evidence>
<proteinExistence type="predicted"/>
<organism evidence="4 5">
    <name type="scientific">Thamnidium elegans</name>
    <dbReference type="NCBI Taxonomy" id="101142"/>
    <lineage>
        <taxon>Eukaryota</taxon>
        <taxon>Fungi</taxon>
        <taxon>Fungi incertae sedis</taxon>
        <taxon>Mucoromycota</taxon>
        <taxon>Mucoromycotina</taxon>
        <taxon>Mucoromycetes</taxon>
        <taxon>Mucorales</taxon>
        <taxon>Mucorineae</taxon>
        <taxon>Mucoraceae</taxon>
        <taxon>Thamnidium</taxon>
    </lineage>
</organism>
<dbReference type="GO" id="GO:0004843">
    <property type="term" value="F:cysteine-type deubiquitinase activity"/>
    <property type="evidence" value="ECO:0007669"/>
    <property type="project" value="InterPro"/>
</dbReference>
<accession>A0A8H7SPI0</accession>
<evidence type="ECO:0000313" key="5">
    <source>
        <dbReference type="Proteomes" id="UP000613177"/>
    </source>
</evidence>
<feature type="region of interest" description="Disordered" evidence="2">
    <location>
        <begin position="919"/>
        <end position="943"/>
    </location>
</feature>
<dbReference type="Pfam" id="PF00443">
    <property type="entry name" value="UCH"/>
    <property type="match status" value="1"/>
</dbReference>
<dbReference type="AlphaFoldDB" id="A0A8H7SPI0"/>
<name>A0A8H7SPI0_9FUNG</name>
<dbReference type="InterPro" id="IPR038765">
    <property type="entry name" value="Papain-like_cys_pep_sf"/>
</dbReference>
<evidence type="ECO:0000256" key="2">
    <source>
        <dbReference type="SAM" id="MobiDB-lite"/>
    </source>
</evidence>
<comment type="caution">
    <text evidence="4">The sequence shown here is derived from an EMBL/GenBank/DDBJ whole genome shotgun (WGS) entry which is preliminary data.</text>
</comment>
<dbReference type="GO" id="GO:0016579">
    <property type="term" value="P:protein deubiquitination"/>
    <property type="evidence" value="ECO:0007669"/>
    <property type="project" value="InterPro"/>
</dbReference>
<dbReference type="PANTHER" id="PTHR39597:SF1">
    <property type="entry name" value="UBA DOMAIN-CONTAINING PROTEIN RUP1"/>
    <property type="match status" value="1"/>
</dbReference>
<sequence>MFHFFFPITPPTDSSSWSVIPFKEPELPINTAINKTTLSTDESSLTWWKDPENPSDRIALDDLPIGLRPPSYNFAYSPVILQALFHVTAFQHAVLSFRPASHSWGAPSNYWKGFGEAVPGYVMREVVTKRQVVTHAPPKTPPAAEENLISFDDSPTQTSSDEINETINENIIQEDLPPRIVETTSPIEETVEFVDVVDNELQLMPKCLSALAEMQKLFAFLGNSKRLYGSSSHYVRALSTKLKSRNWEFNDKTFEAFLELMIQCLVEADEQSDNAIDPSYIPVFRSLFLVKARIEYGNDYDNEEIYYLTLGVDTHMNSFHDCLDPLIFESYNIAIDPEADPSISDDEDDEVQYKFTTFKQIPPILIVLLDHRKSSNASTPSDYIVDKTIYMDRYMVEKKDQALQGFREMEVCRKKIMQAKSEMETLKRDSTLSIDKRDVLLHTLDYFEQTHHDQQEELDILKQVLNAVNKKIDSRLTDLEDTVMDQREKIHHVFDRDEMKENPYGLRASLHHDGKSGTGHYWAYIWVEPMEQTLLSDIPVEGGWFKFCDAYVTACTETEVYNERVPPFALMYVSDALPNFTKEELYNCIPDTLKEFIQADNRLFDQEIYAHDHLHNPQESASLISTSDDDVGFTEKTEAQLEYRFADMDISSTDDTNSVGTAVGQTTIEYSEPHHYSFTGQGFNKLKDRVNSKIMEVSTYANDDYRLLMSFEAFLARTQNRLLLEHLYLLYSSEKGEEFIVDEEGSRKDDDLNTIWHIYDTYLAIGEMVTQALSYFVHQDFSSALQCLLDSKRHEAYWKTELLLDMDVSNSFSGLSTISFNRIIEVYGKECLKILNNTAYKKASHESYRTRGLEDAIRIAYQAQTVIGPDNMTDDSEYHSLGSLWLSFAEQPGISSSLTNTHVELLNTLIMIYLEGQSGGSSAGIRSRSDSPAQLSDNEEDDDKNLPLWQKYQLLCSESQQLLQSLNK</sequence>
<dbReference type="InterPro" id="IPR001394">
    <property type="entry name" value="Peptidase_C19_UCH"/>
</dbReference>
<dbReference type="EMBL" id="JAEPRE010000120">
    <property type="protein sequence ID" value="KAG2232185.1"/>
    <property type="molecule type" value="Genomic_DNA"/>
</dbReference>
<dbReference type="Gene3D" id="3.90.70.10">
    <property type="entry name" value="Cysteine proteinases"/>
    <property type="match status" value="1"/>
</dbReference>
<dbReference type="PANTHER" id="PTHR39597">
    <property type="entry name" value="UBA DOMAIN-CONTAINING PROTEIN RUP1"/>
    <property type="match status" value="1"/>
</dbReference>
<dbReference type="SUPFAM" id="SSF54001">
    <property type="entry name" value="Cysteine proteinases"/>
    <property type="match status" value="1"/>
</dbReference>
<dbReference type="InterPro" id="IPR028889">
    <property type="entry name" value="USP"/>
</dbReference>
<dbReference type="GO" id="GO:0005829">
    <property type="term" value="C:cytosol"/>
    <property type="evidence" value="ECO:0007669"/>
    <property type="project" value="TreeGrafter"/>
</dbReference>
<reference evidence="4" key="1">
    <citation type="submission" date="2021-01" db="EMBL/GenBank/DDBJ databases">
        <title>Metabolic potential, ecology and presence of endohyphal bacteria is reflected in genomic diversity of Mucoromycotina.</title>
        <authorList>
            <person name="Muszewska A."/>
            <person name="Okrasinska A."/>
            <person name="Steczkiewicz K."/>
            <person name="Drgas O."/>
            <person name="Orlowska M."/>
            <person name="Perlinska-Lenart U."/>
            <person name="Aleksandrzak-Piekarczyk T."/>
            <person name="Szatraj K."/>
            <person name="Zielenkiewicz U."/>
            <person name="Pilsyk S."/>
            <person name="Malc E."/>
            <person name="Mieczkowski P."/>
            <person name="Kruszewska J.S."/>
            <person name="Biernat P."/>
            <person name="Pawlowska J."/>
        </authorList>
    </citation>
    <scope>NUCLEOTIDE SEQUENCE</scope>
    <source>
        <strain evidence="4">WA0000018081</strain>
    </source>
</reference>
<feature type="domain" description="USP" evidence="3">
    <location>
        <begin position="65"/>
        <end position="575"/>
    </location>
</feature>
<dbReference type="PROSITE" id="PS50235">
    <property type="entry name" value="USP_3"/>
    <property type="match status" value="1"/>
</dbReference>
<feature type="coiled-coil region" evidence="1">
    <location>
        <begin position="409"/>
        <end position="489"/>
    </location>
</feature>
<gene>
    <name evidence="4" type="ORF">INT48_004113</name>
</gene>
<evidence type="ECO:0000259" key="3">
    <source>
        <dbReference type="PROSITE" id="PS50235"/>
    </source>
</evidence>
<dbReference type="GO" id="GO:0005634">
    <property type="term" value="C:nucleus"/>
    <property type="evidence" value="ECO:0007669"/>
    <property type="project" value="TreeGrafter"/>
</dbReference>
<dbReference type="InterPro" id="IPR055335">
    <property type="entry name" value="Ucp6/RUP1"/>
</dbReference>
<dbReference type="Proteomes" id="UP000613177">
    <property type="component" value="Unassembled WGS sequence"/>
</dbReference>
<keyword evidence="1" id="KW-0175">Coiled coil</keyword>
<keyword evidence="5" id="KW-1185">Reference proteome</keyword>
<evidence type="ECO:0000256" key="1">
    <source>
        <dbReference type="SAM" id="Coils"/>
    </source>
</evidence>